<keyword evidence="1" id="KW-0472">Membrane</keyword>
<keyword evidence="1" id="KW-0812">Transmembrane</keyword>
<evidence type="ECO:0000256" key="1">
    <source>
        <dbReference type="SAM" id="Phobius"/>
    </source>
</evidence>
<reference evidence="2 3" key="1">
    <citation type="submission" date="2024-01" db="EMBL/GenBank/DDBJ databases">
        <title>The genomes of 5 underutilized Papilionoideae crops provide insights into root nodulation and disease resistanc.</title>
        <authorList>
            <person name="Jiang F."/>
        </authorList>
    </citation>
    <scope>NUCLEOTIDE SEQUENCE [LARGE SCALE GENOMIC DNA]</scope>
    <source>
        <strain evidence="2">LVBAO_FW01</strain>
        <tissue evidence="2">Leaves</tissue>
    </source>
</reference>
<gene>
    <name evidence="2" type="ORF">VNO77_04518</name>
</gene>
<comment type="caution">
    <text evidence="2">The sequence shown here is derived from an EMBL/GenBank/DDBJ whole genome shotgun (WGS) entry which is preliminary data.</text>
</comment>
<keyword evidence="3" id="KW-1185">Reference proteome</keyword>
<sequence length="198" mass="22896">MLKGRDPTNEDLHFYAGLISRGQNSSMHQTHVSRLFLNNQHLPRRNGAHAKWALQRGTKSMQNMRLIETVEGPTSAFCLRPQPLHFPLFKLRHSHRPQFSLSCLGFCAYYRNRGIEPGLRRSRAHSDATGPSMHYWKYMGHIGFLTSLTMITPRNEMRQCLYMVVHQVLKGFGVYIQGIVAWLQGLWMTLLCLKMLTL</sequence>
<evidence type="ECO:0000313" key="2">
    <source>
        <dbReference type="EMBL" id="KAK7362407.1"/>
    </source>
</evidence>
<dbReference type="AlphaFoldDB" id="A0AAN9N1T0"/>
<accession>A0AAN9N1T0</accession>
<keyword evidence="1" id="KW-1133">Transmembrane helix</keyword>
<dbReference type="EMBL" id="JAYMYQ010000001">
    <property type="protein sequence ID" value="KAK7362407.1"/>
    <property type="molecule type" value="Genomic_DNA"/>
</dbReference>
<proteinExistence type="predicted"/>
<name>A0AAN9N1T0_CANGL</name>
<organism evidence="2 3">
    <name type="scientific">Canavalia gladiata</name>
    <name type="common">Sword bean</name>
    <name type="synonym">Dolichos gladiatus</name>
    <dbReference type="NCBI Taxonomy" id="3824"/>
    <lineage>
        <taxon>Eukaryota</taxon>
        <taxon>Viridiplantae</taxon>
        <taxon>Streptophyta</taxon>
        <taxon>Embryophyta</taxon>
        <taxon>Tracheophyta</taxon>
        <taxon>Spermatophyta</taxon>
        <taxon>Magnoliopsida</taxon>
        <taxon>eudicotyledons</taxon>
        <taxon>Gunneridae</taxon>
        <taxon>Pentapetalae</taxon>
        <taxon>rosids</taxon>
        <taxon>fabids</taxon>
        <taxon>Fabales</taxon>
        <taxon>Fabaceae</taxon>
        <taxon>Papilionoideae</taxon>
        <taxon>50 kb inversion clade</taxon>
        <taxon>NPAAA clade</taxon>
        <taxon>indigoferoid/millettioid clade</taxon>
        <taxon>Phaseoleae</taxon>
        <taxon>Canavalia</taxon>
    </lineage>
</organism>
<evidence type="ECO:0000313" key="3">
    <source>
        <dbReference type="Proteomes" id="UP001367508"/>
    </source>
</evidence>
<dbReference type="Proteomes" id="UP001367508">
    <property type="component" value="Unassembled WGS sequence"/>
</dbReference>
<protein>
    <submittedName>
        <fullName evidence="2">Uncharacterized protein</fullName>
    </submittedName>
</protein>
<feature type="transmembrane region" description="Helical" evidence="1">
    <location>
        <begin position="172"/>
        <end position="193"/>
    </location>
</feature>